<dbReference type="PANTHER" id="PTHR40112">
    <property type="entry name" value="H2HPP ISOMERASE"/>
    <property type="match status" value="1"/>
</dbReference>
<dbReference type="Proteomes" id="UP000050326">
    <property type="component" value="Unassembled WGS sequence"/>
</dbReference>
<dbReference type="Pfam" id="PF07883">
    <property type="entry name" value="Cupin_2"/>
    <property type="match status" value="1"/>
</dbReference>
<dbReference type="PANTHER" id="PTHR40112:SF1">
    <property type="entry name" value="H2HPP ISOMERASE"/>
    <property type="match status" value="1"/>
</dbReference>
<dbReference type="Gene3D" id="2.60.120.10">
    <property type="entry name" value="Jelly Rolls"/>
    <property type="match status" value="1"/>
</dbReference>
<dbReference type="AlphaFoldDB" id="A0A0P8WAQ3"/>
<dbReference type="EMBL" id="LKET01000029">
    <property type="protein sequence ID" value="KPU44799.1"/>
    <property type="molecule type" value="Genomic_DNA"/>
</dbReference>
<dbReference type="InterPro" id="IPR014710">
    <property type="entry name" value="RmlC-like_jellyroll"/>
</dbReference>
<keyword evidence="3" id="KW-1185">Reference proteome</keyword>
<sequence>MSKENYKTGKHSSEGYIKMVDGVERKTLVYGNSSLMTEFRLEKGKNLPMHKHENEQTGYLVSGYIILTIDGEKHPMHPGDSWAIEGNIEHGAEIVEDSIAIEVFTPIRNDYI</sequence>
<comment type="caution">
    <text evidence="2">The sequence shown here is derived from an EMBL/GenBank/DDBJ whole genome shotgun (WGS) entry which is preliminary data.</text>
</comment>
<protein>
    <submittedName>
        <fullName evidence="2">Cupin domain protein</fullName>
    </submittedName>
</protein>
<dbReference type="RefSeq" id="WP_054874922.1">
    <property type="nucleotide sequence ID" value="NZ_LKET01000029.1"/>
</dbReference>
<dbReference type="InterPro" id="IPR052535">
    <property type="entry name" value="Bacilysin_H2HPP_isomerase"/>
</dbReference>
<dbReference type="OrthoDB" id="9811153at2"/>
<dbReference type="STRING" id="36849.OXPF_18850"/>
<reference evidence="2 3" key="1">
    <citation type="submission" date="2015-09" db="EMBL/GenBank/DDBJ databases">
        <title>Genome sequence of Oxobacter pfennigii DSM 3222.</title>
        <authorList>
            <person name="Poehlein A."/>
            <person name="Bengelsdorf F.R."/>
            <person name="Schiel-Bengelsdorf B."/>
            <person name="Duerre P."/>
            <person name="Daniel R."/>
        </authorList>
    </citation>
    <scope>NUCLEOTIDE SEQUENCE [LARGE SCALE GENOMIC DNA]</scope>
    <source>
        <strain evidence="2 3">DSM 3222</strain>
    </source>
</reference>
<organism evidence="2 3">
    <name type="scientific">Oxobacter pfennigii</name>
    <dbReference type="NCBI Taxonomy" id="36849"/>
    <lineage>
        <taxon>Bacteria</taxon>
        <taxon>Bacillati</taxon>
        <taxon>Bacillota</taxon>
        <taxon>Clostridia</taxon>
        <taxon>Eubacteriales</taxon>
        <taxon>Clostridiaceae</taxon>
        <taxon>Oxobacter</taxon>
    </lineage>
</organism>
<feature type="domain" description="Cupin type-2" evidence="1">
    <location>
        <begin position="39"/>
        <end position="98"/>
    </location>
</feature>
<dbReference type="CDD" id="cd02238">
    <property type="entry name" value="cupin_KdgF"/>
    <property type="match status" value="1"/>
</dbReference>
<dbReference type="InterPro" id="IPR011051">
    <property type="entry name" value="RmlC_Cupin_sf"/>
</dbReference>
<accession>A0A0P8WAQ3</accession>
<name>A0A0P8WAQ3_9CLOT</name>
<dbReference type="InterPro" id="IPR013096">
    <property type="entry name" value="Cupin_2"/>
</dbReference>
<proteinExistence type="predicted"/>
<gene>
    <name evidence="2" type="ORF">OXPF_18850</name>
</gene>
<evidence type="ECO:0000313" key="2">
    <source>
        <dbReference type="EMBL" id="KPU44799.1"/>
    </source>
</evidence>
<dbReference type="SUPFAM" id="SSF51182">
    <property type="entry name" value="RmlC-like cupins"/>
    <property type="match status" value="1"/>
</dbReference>
<evidence type="ECO:0000313" key="3">
    <source>
        <dbReference type="Proteomes" id="UP000050326"/>
    </source>
</evidence>
<evidence type="ECO:0000259" key="1">
    <source>
        <dbReference type="Pfam" id="PF07883"/>
    </source>
</evidence>